<proteinExistence type="predicted"/>
<keyword evidence="1" id="KW-0472">Membrane</keyword>
<evidence type="ECO:0000256" key="1">
    <source>
        <dbReference type="SAM" id="Phobius"/>
    </source>
</evidence>
<dbReference type="WBParaSite" id="SPAL_0000293100.1">
    <property type="protein sequence ID" value="SPAL_0000293100.1"/>
    <property type="gene ID" value="SPAL_0000293100"/>
</dbReference>
<keyword evidence="1" id="KW-1133">Transmembrane helix</keyword>
<evidence type="ECO:0000313" key="2">
    <source>
        <dbReference type="Proteomes" id="UP000046392"/>
    </source>
</evidence>
<name>A0A0N5BA62_STREA</name>
<evidence type="ECO:0000313" key="3">
    <source>
        <dbReference type="WBParaSite" id="SPAL_0000293100.1"/>
    </source>
</evidence>
<accession>A0A0N5BA62</accession>
<reference evidence="3" key="1">
    <citation type="submission" date="2017-02" db="UniProtKB">
        <authorList>
            <consortium name="WormBaseParasite"/>
        </authorList>
    </citation>
    <scope>IDENTIFICATION</scope>
</reference>
<protein>
    <submittedName>
        <fullName evidence="3">Uncharacterized protein</fullName>
    </submittedName>
</protein>
<organism evidence="2 3">
    <name type="scientific">Strongyloides papillosus</name>
    <name type="common">Intestinal threadworm</name>
    <dbReference type="NCBI Taxonomy" id="174720"/>
    <lineage>
        <taxon>Eukaryota</taxon>
        <taxon>Metazoa</taxon>
        <taxon>Ecdysozoa</taxon>
        <taxon>Nematoda</taxon>
        <taxon>Chromadorea</taxon>
        <taxon>Rhabditida</taxon>
        <taxon>Tylenchina</taxon>
        <taxon>Panagrolaimomorpha</taxon>
        <taxon>Strongyloidoidea</taxon>
        <taxon>Strongyloididae</taxon>
        <taxon>Strongyloides</taxon>
    </lineage>
</organism>
<feature type="transmembrane region" description="Helical" evidence="1">
    <location>
        <begin position="6"/>
        <end position="28"/>
    </location>
</feature>
<keyword evidence="2" id="KW-1185">Reference proteome</keyword>
<keyword evidence="1" id="KW-0812">Transmembrane</keyword>
<dbReference type="AlphaFoldDB" id="A0A0N5BA62"/>
<feature type="transmembrane region" description="Helical" evidence="1">
    <location>
        <begin position="40"/>
        <end position="63"/>
    </location>
</feature>
<dbReference type="Proteomes" id="UP000046392">
    <property type="component" value="Unplaced"/>
</dbReference>
<sequence>MVLVKIVMYNFTEIVVVHIKSIYIYILFSTLYNYKFKHYVYITVDNVFKIFLAFLFLYSYLILEETFYDLIYI</sequence>